<keyword evidence="1" id="KW-1133">Transmembrane helix</keyword>
<dbReference type="EMBL" id="GG662726">
    <property type="protein sequence ID" value="EWS75013.1"/>
    <property type="molecule type" value="Genomic_DNA"/>
</dbReference>
<dbReference type="GeneID" id="24440501"/>
<feature type="transmembrane region" description="Helical" evidence="1">
    <location>
        <begin position="294"/>
        <end position="312"/>
    </location>
</feature>
<feature type="transmembrane region" description="Helical" evidence="1">
    <location>
        <begin position="136"/>
        <end position="158"/>
    </location>
</feature>
<feature type="transmembrane region" description="Helical" evidence="1">
    <location>
        <begin position="170"/>
        <end position="191"/>
    </location>
</feature>
<feature type="transmembrane region" description="Helical" evidence="1">
    <location>
        <begin position="265"/>
        <end position="282"/>
    </location>
</feature>
<organism evidence="2 3">
    <name type="scientific">Tetrahymena thermophila (strain SB210)</name>
    <dbReference type="NCBI Taxonomy" id="312017"/>
    <lineage>
        <taxon>Eukaryota</taxon>
        <taxon>Sar</taxon>
        <taxon>Alveolata</taxon>
        <taxon>Ciliophora</taxon>
        <taxon>Intramacronucleata</taxon>
        <taxon>Oligohymenophorea</taxon>
        <taxon>Hymenostomatida</taxon>
        <taxon>Tetrahymenina</taxon>
        <taxon>Tetrahymenidae</taxon>
        <taxon>Tetrahymena</taxon>
    </lineage>
</organism>
<dbReference type="KEGG" id="tet:TTHERM_000749019"/>
<dbReference type="RefSeq" id="XP_012652471.1">
    <property type="nucleotide sequence ID" value="XM_012797017.1"/>
</dbReference>
<dbReference type="AlphaFoldDB" id="W7XEF5"/>
<feature type="transmembrane region" description="Helical" evidence="1">
    <location>
        <begin position="226"/>
        <end position="245"/>
    </location>
</feature>
<reference evidence="3" key="1">
    <citation type="journal article" date="2006" name="PLoS Biol.">
        <title>Macronuclear genome sequence of the ciliate Tetrahymena thermophila, a model eukaryote.</title>
        <authorList>
            <person name="Eisen J.A."/>
            <person name="Coyne R.S."/>
            <person name="Wu M."/>
            <person name="Wu D."/>
            <person name="Thiagarajan M."/>
            <person name="Wortman J.R."/>
            <person name="Badger J.H."/>
            <person name="Ren Q."/>
            <person name="Amedeo P."/>
            <person name="Jones K.M."/>
            <person name="Tallon L.J."/>
            <person name="Delcher A.L."/>
            <person name="Salzberg S.L."/>
            <person name="Silva J.C."/>
            <person name="Haas B.J."/>
            <person name="Majoros W.H."/>
            <person name="Farzad M."/>
            <person name="Carlton J.M."/>
            <person name="Smith R.K. Jr."/>
            <person name="Garg J."/>
            <person name="Pearlman R.E."/>
            <person name="Karrer K.M."/>
            <person name="Sun L."/>
            <person name="Manning G."/>
            <person name="Elde N.C."/>
            <person name="Turkewitz A.P."/>
            <person name="Asai D.J."/>
            <person name="Wilkes D.E."/>
            <person name="Wang Y."/>
            <person name="Cai H."/>
            <person name="Collins K."/>
            <person name="Stewart B.A."/>
            <person name="Lee S.R."/>
            <person name="Wilamowska K."/>
            <person name="Weinberg Z."/>
            <person name="Ruzzo W.L."/>
            <person name="Wloga D."/>
            <person name="Gaertig J."/>
            <person name="Frankel J."/>
            <person name="Tsao C.-C."/>
            <person name="Gorovsky M.A."/>
            <person name="Keeling P.J."/>
            <person name="Waller R.F."/>
            <person name="Patron N.J."/>
            <person name="Cherry J.M."/>
            <person name="Stover N.A."/>
            <person name="Krieger C.J."/>
            <person name="del Toro C."/>
            <person name="Ryder H.F."/>
            <person name="Williamson S.C."/>
            <person name="Barbeau R.A."/>
            <person name="Hamilton E.P."/>
            <person name="Orias E."/>
        </authorList>
    </citation>
    <scope>NUCLEOTIDE SEQUENCE [LARGE SCALE GENOMIC DNA]</scope>
    <source>
        <strain evidence="3">SB210</strain>
    </source>
</reference>
<dbReference type="Proteomes" id="UP000009168">
    <property type="component" value="Unassembled WGS sequence"/>
</dbReference>
<evidence type="ECO:0000313" key="3">
    <source>
        <dbReference type="Proteomes" id="UP000009168"/>
    </source>
</evidence>
<evidence type="ECO:0000313" key="2">
    <source>
        <dbReference type="EMBL" id="EWS75013.1"/>
    </source>
</evidence>
<keyword evidence="1" id="KW-0472">Membrane</keyword>
<name>W7XEF5_TETTS</name>
<proteinExistence type="predicted"/>
<evidence type="ECO:0000256" key="1">
    <source>
        <dbReference type="SAM" id="Phobius"/>
    </source>
</evidence>
<feature type="transmembrane region" description="Helical" evidence="1">
    <location>
        <begin position="12"/>
        <end position="33"/>
    </location>
</feature>
<feature type="transmembrane region" description="Helical" evidence="1">
    <location>
        <begin position="197"/>
        <end position="219"/>
    </location>
</feature>
<feature type="transmembrane region" description="Helical" evidence="1">
    <location>
        <begin position="113"/>
        <end position="130"/>
    </location>
</feature>
<accession>W7XEF5</accession>
<keyword evidence="3" id="KW-1185">Reference proteome</keyword>
<dbReference type="InParanoid" id="W7XEF5"/>
<protein>
    <submittedName>
        <fullName evidence="2">Transmembrane protein, putative</fullName>
    </submittedName>
</protein>
<keyword evidence="1 2" id="KW-0812">Transmembrane</keyword>
<gene>
    <name evidence="2" type="ORF">TTHERM_000749019</name>
</gene>
<sequence>MLAASQIQMDAFFAVHFLYDKVIYFCFLFQLLYFIALDDKSITQWIIWSVIGTAIMIENFLNFLYIYKNIEIKSKSLAYILCLFNLGEIPLLQIHKNNRFECFMQYRLNLKRLVFYVVEVAGSITLAFLLDPKQLIIPLLAYFYPIQMILASLFQPIIVESKHTLKSAWIKLFLETIGQIGQQGLVLIYIIHDSQSLINMVIINLGLTVIFLAFTAQFISKHYKDCYIYFFYFIVFFGYFVDIRIPFVLQARIIDHLEEWQRNSIVFLQLTQIVYVFVQFFIQHLRIFKDESLCFSIQALIILGLSIFQIKMKIVSLIDYVILSYFKGPKIIRVNSFQQLKELKKQQKENEKIFKRLKFIIINLDVNLIGSTFQKCDQLIQKILLFYFQKTEIISLQNNFHRVNLSDSKFTYQEVRLYQSLNYNFIQKKIGQGYEILDEIKTVKFYDDYNFVQISIFKFLFDNLLLYSQISIFKIYRIQYKLLQMSLANSVLIQLLLFQQLEIESHNNTYMKLLSSSQLIN</sequence>
<feature type="transmembrane region" description="Helical" evidence="1">
    <location>
        <begin position="45"/>
        <end position="67"/>
    </location>
</feature>